<dbReference type="AlphaFoldDB" id="Q8EKE7"/>
<reference evidence="1 2" key="1">
    <citation type="journal article" date="2002" name="Nat. Biotechnol.">
        <title>Genome sequence of the dissimilatory metal ion-reducing bacterium Shewanella oneidensis.</title>
        <authorList>
            <person name="Heidelberg J.F."/>
            <person name="Paulsen I.T."/>
            <person name="Nelson K.E."/>
            <person name="Gaidos E.J."/>
            <person name="Nelson W.C."/>
            <person name="Read T.D."/>
            <person name="Eisen J.A."/>
            <person name="Seshadri R."/>
            <person name="Ward N."/>
            <person name="Methe B."/>
            <person name="Clayton R.A."/>
            <person name="Meyer T."/>
            <person name="Tsapin A."/>
            <person name="Scott J."/>
            <person name="Beanan M."/>
            <person name="Brinkac L."/>
            <person name="Daugherty S."/>
            <person name="DeBoy R.T."/>
            <person name="Dodson R.J."/>
            <person name="Durkin A.S."/>
            <person name="Haft D.H."/>
            <person name="Kolonay J.F."/>
            <person name="Madupu R."/>
            <person name="Peterson J.D."/>
            <person name="Umayam L.A."/>
            <person name="White O."/>
            <person name="Wolf A.M."/>
            <person name="Vamathevan J."/>
            <person name="Weidman J."/>
            <person name="Impraim M."/>
            <person name="Lee K."/>
            <person name="Berry K."/>
            <person name="Lee C."/>
            <person name="Mueller J."/>
            <person name="Khouri H."/>
            <person name="Gill J."/>
            <person name="Utterback T.R."/>
            <person name="McDonald L.A."/>
            <person name="Feldblyum T.V."/>
            <person name="Smith H.O."/>
            <person name="Venter J.C."/>
            <person name="Nealson K.H."/>
            <person name="Fraser C.M."/>
        </authorList>
    </citation>
    <scope>NUCLEOTIDE SEQUENCE [LARGE SCALE GENOMIC DNA]</scope>
    <source>
        <strain evidence="2">ATCC 700550 / JCM 31522 / CIP 106686 / LMG 19005 / NCIMB 14063 / MR-1</strain>
    </source>
</reference>
<dbReference type="PaxDb" id="211586-SO_0148"/>
<dbReference type="BioCyc" id="SONE211586:G1GMP-140-MONOMER"/>
<name>Q8EKE7_SHEON</name>
<organism evidence="1 2">
    <name type="scientific">Shewanella oneidensis (strain ATCC 700550 / JCM 31522 / CIP 106686 / LMG 19005 / NCIMB 14063 / MR-1)</name>
    <dbReference type="NCBI Taxonomy" id="211586"/>
    <lineage>
        <taxon>Bacteria</taxon>
        <taxon>Pseudomonadati</taxon>
        <taxon>Pseudomonadota</taxon>
        <taxon>Gammaproteobacteria</taxon>
        <taxon>Alteromonadales</taxon>
        <taxon>Shewanellaceae</taxon>
        <taxon>Shewanella</taxon>
    </lineage>
</organism>
<protein>
    <recommendedName>
        <fullName evidence="3">Lipoprotein</fullName>
    </recommendedName>
</protein>
<keyword evidence="2" id="KW-1185">Reference proteome</keyword>
<dbReference type="PROSITE" id="PS51257">
    <property type="entry name" value="PROKAR_LIPOPROTEIN"/>
    <property type="match status" value="1"/>
</dbReference>
<dbReference type="HOGENOM" id="CLU_1199117_0_0_6"/>
<accession>Q8EKE7</accession>
<reference evidence="1 2" key="3">
    <citation type="journal article" date="2008" name="Appl. Environ. Microbiol.">
        <title>Identification of mobile elements and pseudogenes in the Shewanella oneidensis MR-1 genome.</title>
        <authorList>
            <person name="Romine M.F."/>
            <person name="Carlson T.S."/>
            <person name="Norbeck A.D."/>
            <person name="McCue L.A."/>
            <person name="Lipton M.S."/>
        </authorList>
    </citation>
    <scope>NUCLEOTIDE SEQUENCE [LARGE SCALE GENOMIC DNA]</scope>
    <source>
        <strain evidence="2">ATCC 700550 / JCM 31522 / CIP 106686 / LMG 19005 / NCIMB 14063 / MR-1</strain>
    </source>
</reference>
<dbReference type="STRING" id="211586.SO_0148"/>
<gene>
    <name evidence="1" type="ordered locus">SO_0148</name>
</gene>
<dbReference type="EMBL" id="AE014299">
    <property type="protein sequence ID" value="AAN53235.2"/>
    <property type="molecule type" value="Genomic_DNA"/>
</dbReference>
<dbReference type="Proteomes" id="UP000008186">
    <property type="component" value="Chromosome"/>
</dbReference>
<evidence type="ECO:0000313" key="1">
    <source>
        <dbReference type="EMBL" id="AAN53235.2"/>
    </source>
</evidence>
<dbReference type="PATRIC" id="fig|211586.12.peg.141"/>
<proteinExistence type="predicted"/>
<reference evidence="1 2" key="2">
    <citation type="journal article" date="2005" name="Proteomics">
        <title>Global detection and characterization of hypothetical proteins in Shewanella oneidensis MR-1 using LC-MS based proteomics.</title>
        <authorList>
            <person name="Elias D.A."/>
            <person name="Monroe M.E."/>
            <person name="Marshall M.J."/>
            <person name="Romine M.F."/>
            <person name="Belieav A.S."/>
            <person name="Fredrickson J.K."/>
            <person name="Anderson G.A."/>
            <person name="Smith R.D."/>
            <person name="Lipton M.S."/>
        </authorList>
    </citation>
    <scope>NUCLEOTIDE SEQUENCE [LARGE SCALE GENOMIC DNA]</scope>
    <source>
        <strain evidence="2">ATCC 700550 / JCM 31522 / CIP 106686 / LMG 19005 / NCIMB 14063 / MR-1</strain>
    </source>
</reference>
<dbReference type="OrthoDB" id="6261781at2"/>
<reference evidence="1 2" key="4">
    <citation type="journal article" date="2011" name="BMC Genomics">
        <title>Genome-wide protein localization prediction strategies for gram negative bacteria.</title>
        <authorList>
            <person name="Romine M.F."/>
        </authorList>
    </citation>
    <scope>NUCLEOTIDE SEQUENCE [LARGE SCALE GENOMIC DNA]</scope>
    <source>
        <strain evidence="2">ATCC 700550 / JCM 31522 / CIP 106686 / LMG 19005 / NCIMB 14063 / MR-1</strain>
    </source>
</reference>
<evidence type="ECO:0008006" key="3">
    <source>
        <dbReference type="Google" id="ProtNLM"/>
    </source>
</evidence>
<evidence type="ECO:0000313" key="2">
    <source>
        <dbReference type="Proteomes" id="UP000008186"/>
    </source>
</evidence>
<sequence>MLFKKHVFIIFLSIISVSCAPVVRDYYKPIYSEGVTHSSGCGGSGPADKISIPLSGGVELKVSSSSSAKKFYFTASIAAPSGTYFQFDSDEIVITDNAINKVWNVRITELITLPENVSNANSVEPANGNEYLRVIPTSKIMGNTFFGYNTLFGKKYFNSGASISILSRDIEYKLEDYSVQLPSIIINGNKYITEPIRFLHVRSIGIDPLNC</sequence>
<dbReference type="KEGG" id="son:SO_0148"/>